<dbReference type="EMBL" id="BKCJ010001375">
    <property type="protein sequence ID" value="GEU40974.1"/>
    <property type="molecule type" value="Genomic_DNA"/>
</dbReference>
<name>A0A6L2JZ97_TANCI</name>
<dbReference type="InterPro" id="IPR012881">
    <property type="entry name" value="DUF1685"/>
</dbReference>
<organism evidence="1">
    <name type="scientific">Tanacetum cinerariifolium</name>
    <name type="common">Dalmatian daisy</name>
    <name type="synonym">Chrysanthemum cinerariifolium</name>
    <dbReference type="NCBI Taxonomy" id="118510"/>
    <lineage>
        <taxon>Eukaryota</taxon>
        <taxon>Viridiplantae</taxon>
        <taxon>Streptophyta</taxon>
        <taxon>Embryophyta</taxon>
        <taxon>Tracheophyta</taxon>
        <taxon>Spermatophyta</taxon>
        <taxon>Magnoliopsida</taxon>
        <taxon>eudicotyledons</taxon>
        <taxon>Gunneridae</taxon>
        <taxon>Pentapetalae</taxon>
        <taxon>asterids</taxon>
        <taxon>campanulids</taxon>
        <taxon>Asterales</taxon>
        <taxon>Asteraceae</taxon>
        <taxon>Asteroideae</taxon>
        <taxon>Anthemideae</taxon>
        <taxon>Anthemidinae</taxon>
        <taxon>Tanacetum</taxon>
    </lineage>
</organism>
<reference evidence="1" key="1">
    <citation type="journal article" date="2019" name="Sci. Rep.">
        <title>Draft genome of Tanacetum cinerariifolium, the natural source of mosquito coil.</title>
        <authorList>
            <person name="Yamashiro T."/>
            <person name="Shiraishi A."/>
            <person name="Satake H."/>
            <person name="Nakayama K."/>
        </authorList>
    </citation>
    <scope>NUCLEOTIDE SEQUENCE</scope>
</reference>
<accession>A0A6L2JZ97</accession>
<comment type="caution">
    <text evidence="1">The sequence shown here is derived from an EMBL/GenBank/DDBJ whole genome shotgun (WGS) entry which is preliminary data.</text>
</comment>
<evidence type="ECO:0000313" key="1">
    <source>
        <dbReference type="EMBL" id="GEU40974.1"/>
    </source>
</evidence>
<dbReference type="AlphaFoldDB" id="A0A6L2JZ97"/>
<sequence>MAESKHILSKQRSWSADINRDREWQKLKTKQRLRLNDNIKDFCRSKSDVTDDDVKELKACFDLGFGFDKLDDMDPKLTRAFPALEMYAAVKRGYNYNCGRMLSRSSSSLSTDSSSSSSSSIVAATSIVDPSDDPQKVKAKLKQWAQLVRCSIMELRPNTKRLQNSKT</sequence>
<dbReference type="PANTHER" id="PTHR31865:SF60">
    <property type="match status" value="1"/>
</dbReference>
<dbReference type="Pfam" id="PF07939">
    <property type="entry name" value="DUF1685"/>
    <property type="match status" value="1"/>
</dbReference>
<proteinExistence type="predicted"/>
<protein>
    <submittedName>
        <fullName evidence="1">Uncharacterized protein</fullName>
    </submittedName>
</protein>
<dbReference type="PANTHER" id="PTHR31865">
    <property type="entry name" value="OSJNBA0071G03.3 PROTEIN"/>
    <property type="match status" value="1"/>
</dbReference>
<gene>
    <name evidence="1" type="ORF">Tci_012952</name>
</gene>